<evidence type="ECO:0000313" key="2">
    <source>
        <dbReference type="EMBL" id="SCM83014.1"/>
    </source>
</evidence>
<gene>
    <name evidence="2" type="ORF">KL86SPO_50786</name>
</gene>
<protein>
    <submittedName>
        <fullName evidence="2">Uncharacterized protein</fullName>
    </submittedName>
</protein>
<keyword evidence="1" id="KW-0812">Transmembrane</keyword>
<keyword evidence="1" id="KW-0472">Membrane</keyword>
<sequence>MPGKNADVTNAAPATAAAAAMRLNLRRKDFVDLPCGLCFMQIGLLVQMITYSFCQMTGSMLNSF</sequence>
<reference evidence="2" key="1">
    <citation type="submission" date="2016-08" db="EMBL/GenBank/DDBJ databases">
        <authorList>
            <person name="Seilhamer J.J."/>
        </authorList>
    </citation>
    <scope>NUCLEOTIDE SEQUENCE</scope>
    <source>
        <strain evidence="2">86</strain>
    </source>
</reference>
<organism evidence="2">
    <name type="scientific">uncultured Sporomusa sp</name>
    <dbReference type="NCBI Taxonomy" id="307249"/>
    <lineage>
        <taxon>Bacteria</taxon>
        <taxon>Bacillati</taxon>
        <taxon>Bacillota</taxon>
        <taxon>Negativicutes</taxon>
        <taxon>Selenomonadales</taxon>
        <taxon>Sporomusaceae</taxon>
        <taxon>Sporomusa</taxon>
        <taxon>environmental samples</taxon>
    </lineage>
</organism>
<accession>A0A212LZK0</accession>
<name>A0A212LZK0_9FIRM</name>
<keyword evidence="1" id="KW-1133">Transmembrane helix</keyword>
<dbReference type="AlphaFoldDB" id="A0A212LZK0"/>
<evidence type="ECO:0000256" key="1">
    <source>
        <dbReference type="SAM" id="Phobius"/>
    </source>
</evidence>
<feature type="transmembrane region" description="Helical" evidence="1">
    <location>
        <begin position="30"/>
        <end position="53"/>
    </location>
</feature>
<proteinExistence type="predicted"/>
<dbReference type="EMBL" id="FMJE01000005">
    <property type="protein sequence ID" value="SCM83014.1"/>
    <property type="molecule type" value="Genomic_DNA"/>
</dbReference>